<keyword evidence="1" id="KW-1133">Transmembrane helix</keyword>
<protein>
    <submittedName>
        <fullName evidence="2">Uncharacterized protein</fullName>
    </submittedName>
</protein>
<dbReference type="EMBL" id="JAEVHL010000029">
    <property type="protein sequence ID" value="MBM0275647.1"/>
    <property type="molecule type" value="Genomic_DNA"/>
</dbReference>
<keyword evidence="1" id="KW-0472">Membrane</keyword>
<reference evidence="2 3" key="1">
    <citation type="submission" date="2021-01" db="EMBL/GenBank/DDBJ databases">
        <title>Draft genome sequence of Micromonospora sp. strain STR1s_6.</title>
        <authorList>
            <person name="Karlyshev A."/>
            <person name="Jawad R."/>
        </authorList>
    </citation>
    <scope>NUCLEOTIDE SEQUENCE [LARGE SCALE GENOMIC DNA]</scope>
    <source>
        <strain evidence="2 3">STR1S-6</strain>
    </source>
</reference>
<name>A0ABS1YE06_9ACTN</name>
<accession>A0ABS1YE06</accession>
<evidence type="ECO:0000313" key="2">
    <source>
        <dbReference type="EMBL" id="MBM0275647.1"/>
    </source>
</evidence>
<comment type="caution">
    <text evidence="2">The sequence shown here is derived from an EMBL/GenBank/DDBJ whole genome shotgun (WGS) entry which is preliminary data.</text>
</comment>
<gene>
    <name evidence="2" type="ORF">JM949_09410</name>
</gene>
<keyword evidence="1" id="KW-0812">Transmembrane</keyword>
<organism evidence="2 3">
    <name type="scientific">Micromonospora tarensis</name>
    <dbReference type="NCBI Taxonomy" id="2806100"/>
    <lineage>
        <taxon>Bacteria</taxon>
        <taxon>Bacillati</taxon>
        <taxon>Actinomycetota</taxon>
        <taxon>Actinomycetes</taxon>
        <taxon>Micromonosporales</taxon>
        <taxon>Micromonosporaceae</taxon>
        <taxon>Micromonospora</taxon>
    </lineage>
</organism>
<dbReference type="RefSeq" id="WP_203148039.1">
    <property type="nucleotide sequence ID" value="NZ_JAEVHL010000029.1"/>
</dbReference>
<feature type="transmembrane region" description="Helical" evidence="1">
    <location>
        <begin position="12"/>
        <end position="29"/>
    </location>
</feature>
<evidence type="ECO:0000256" key="1">
    <source>
        <dbReference type="SAM" id="Phobius"/>
    </source>
</evidence>
<proteinExistence type="predicted"/>
<evidence type="ECO:0000313" key="3">
    <source>
        <dbReference type="Proteomes" id="UP000622245"/>
    </source>
</evidence>
<sequence length="208" mass="22176">MDVTADDRLRSVVLYGAAVIVLAVGGWWWRAAAPAPTAGPVAASTASSTVRPSVSTELDRALTAGAPAERLRMQVDGTGAIVRAEIDPATGQITDIEGDPSWLFFQGELPAFRETIWREQTTIVPGQRVVREASGGEPRQVLQYRCTRPGTLLVTVAEAELAGPSEIDCDGMTTSAQVLAHGRPFRVSLSTVGVREIDVEAQLVTLPR</sequence>
<keyword evidence="3" id="KW-1185">Reference proteome</keyword>
<dbReference type="Proteomes" id="UP000622245">
    <property type="component" value="Unassembled WGS sequence"/>
</dbReference>